<evidence type="ECO:0000256" key="4">
    <source>
        <dbReference type="ARBA" id="ARBA00022976"/>
    </source>
</evidence>
<comment type="caution">
    <text evidence="8">The sequence shown here is derived from an EMBL/GenBank/DDBJ whole genome shotgun (WGS) entry which is preliminary data.</text>
</comment>
<dbReference type="GO" id="GO:0007219">
    <property type="term" value="P:Notch signaling pathway"/>
    <property type="evidence" value="ECO:0007669"/>
    <property type="project" value="UniProtKB-KW"/>
</dbReference>
<keyword evidence="5 7" id="KW-1133">Transmembrane helix</keyword>
<keyword evidence="6 7" id="KW-0472">Membrane</keyword>
<evidence type="ECO:0000256" key="7">
    <source>
        <dbReference type="SAM" id="Phobius"/>
    </source>
</evidence>
<name>A0A8K0NXS2_LADFU</name>
<evidence type="ECO:0000256" key="1">
    <source>
        <dbReference type="ARBA" id="ARBA00004141"/>
    </source>
</evidence>
<evidence type="ECO:0008006" key="10">
    <source>
        <dbReference type="Google" id="ProtNLM"/>
    </source>
</evidence>
<proteinExistence type="inferred from homology"/>
<feature type="transmembrane region" description="Helical" evidence="7">
    <location>
        <begin position="116"/>
        <end position="137"/>
    </location>
</feature>
<reference evidence="8" key="1">
    <citation type="submission" date="2013-04" db="EMBL/GenBank/DDBJ databases">
        <authorList>
            <person name="Qu J."/>
            <person name="Murali S.C."/>
            <person name="Bandaranaike D."/>
            <person name="Bellair M."/>
            <person name="Blankenburg K."/>
            <person name="Chao H."/>
            <person name="Dinh H."/>
            <person name="Doddapaneni H."/>
            <person name="Downs B."/>
            <person name="Dugan-Rocha S."/>
            <person name="Elkadiri S."/>
            <person name="Gnanaolivu R.D."/>
            <person name="Hernandez B."/>
            <person name="Javaid M."/>
            <person name="Jayaseelan J.C."/>
            <person name="Lee S."/>
            <person name="Li M."/>
            <person name="Ming W."/>
            <person name="Munidasa M."/>
            <person name="Muniz J."/>
            <person name="Nguyen L."/>
            <person name="Ongeri F."/>
            <person name="Osuji N."/>
            <person name="Pu L.-L."/>
            <person name="Puazo M."/>
            <person name="Qu C."/>
            <person name="Quiroz J."/>
            <person name="Raj R."/>
            <person name="Weissenberger G."/>
            <person name="Xin Y."/>
            <person name="Zou X."/>
            <person name="Han Y."/>
            <person name="Richards S."/>
            <person name="Worley K."/>
            <person name="Muzny D."/>
            <person name="Gibbs R."/>
        </authorList>
    </citation>
    <scope>NUCLEOTIDE SEQUENCE</scope>
    <source>
        <strain evidence="8">Sampled in the wild</strain>
    </source>
</reference>
<comment type="subcellular location">
    <subcellularLocation>
        <location evidence="1">Membrane</location>
        <topology evidence="1">Multi-pass membrane protein</topology>
    </subcellularLocation>
</comment>
<dbReference type="OrthoDB" id="6507463at2759"/>
<comment type="similarity">
    <text evidence="2">Belongs to the APH-1 family.</text>
</comment>
<gene>
    <name evidence="8" type="ORF">J437_LFUL005973</name>
</gene>
<dbReference type="Proteomes" id="UP000792457">
    <property type="component" value="Unassembled WGS sequence"/>
</dbReference>
<reference evidence="8" key="2">
    <citation type="submission" date="2017-10" db="EMBL/GenBank/DDBJ databases">
        <title>Ladona fulva Genome sequencing and assembly.</title>
        <authorList>
            <person name="Murali S."/>
            <person name="Richards S."/>
            <person name="Bandaranaike D."/>
            <person name="Bellair M."/>
            <person name="Blankenburg K."/>
            <person name="Chao H."/>
            <person name="Dinh H."/>
            <person name="Doddapaneni H."/>
            <person name="Dugan-Rocha S."/>
            <person name="Elkadiri S."/>
            <person name="Gnanaolivu R."/>
            <person name="Hernandez B."/>
            <person name="Skinner E."/>
            <person name="Javaid M."/>
            <person name="Lee S."/>
            <person name="Li M."/>
            <person name="Ming W."/>
            <person name="Munidasa M."/>
            <person name="Muniz J."/>
            <person name="Nguyen L."/>
            <person name="Hughes D."/>
            <person name="Osuji N."/>
            <person name="Pu L.-L."/>
            <person name="Puazo M."/>
            <person name="Qu C."/>
            <person name="Quiroz J."/>
            <person name="Raj R."/>
            <person name="Weissenberger G."/>
            <person name="Xin Y."/>
            <person name="Zou X."/>
            <person name="Han Y."/>
            <person name="Worley K."/>
            <person name="Muzny D."/>
            <person name="Gibbs R."/>
        </authorList>
    </citation>
    <scope>NUCLEOTIDE SEQUENCE</scope>
    <source>
        <strain evidence="8">Sampled in the wild</strain>
    </source>
</reference>
<evidence type="ECO:0000256" key="3">
    <source>
        <dbReference type="ARBA" id="ARBA00022692"/>
    </source>
</evidence>
<organism evidence="8 9">
    <name type="scientific">Ladona fulva</name>
    <name type="common">Scarce chaser dragonfly</name>
    <name type="synonym">Libellula fulva</name>
    <dbReference type="NCBI Taxonomy" id="123851"/>
    <lineage>
        <taxon>Eukaryota</taxon>
        <taxon>Metazoa</taxon>
        <taxon>Ecdysozoa</taxon>
        <taxon>Arthropoda</taxon>
        <taxon>Hexapoda</taxon>
        <taxon>Insecta</taxon>
        <taxon>Pterygota</taxon>
        <taxon>Palaeoptera</taxon>
        <taxon>Odonata</taxon>
        <taxon>Epiprocta</taxon>
        <taxon>Anisoptera</taxon>
        <taxon>Libelluloidea</taxon>
        <taxon>Libellulidae</taxon>
        <taxon>Ladona</taxon>
    </lineage>
</organism>
<accession>A0A8K0NXS2</accession>
<protein>
    <recommendedName>
        <fullName evidence="10">Gamma-secretase subunit Aph-1</fullName>
    </recommendedName>
</protein>
<evidence type="ECO:0000313" key="8">
    <source>
        <dbReference type="EMBL" id="KAG8225936.1"/>
    </source>
</evidence>
<evidence type="ECO:0000256" key="2">
    <source>
        <dbReference type="ARBA" id="ARBA00005577"/>
    </source>
</evidence>
<feature type="transmembrane region" description="Helical" evidence="7">
    <location>
        <begin position="58"/>
        <end position="84"/>
    </location>
</feature>
<feature type="transmembrane region" description="Helical" evidence="7">
    <location>
        <begin position="20"/>
        <end position="46"/>
    </location>
</feature>
<dbReference type="GO" id="GO:0016485">
    <property type="term" value="P:protein processing"/>
    <property type="evidence" value="ECO:0007669"/>
    <property type="project" value="InterPro"/>
</dbReference>
<dbReference type="EMBL" id="KZ308259">
    <property type="protein sequence ID" value="KAG8225936.1"/>
    <property type="molecule type" value="Genomic_DNA"/>
</dbReference>
<keyword evidence="9" id="KW-1185">Reference proteome</keyword>
<evidence type="ECO:0000256" key="6">
    <source>
        <dbReference type="ARBA" id="ARBA00023136"/>
    </source>
</evidence>
<dbReference type="Pfam" id="PF06105">
    <property type="entry name" value="Aph-1"/>
    <property type="match status" value="1"/>
</dbReference>
<dbReference type="PANTHER" id="PTHR12889">
    <property type="entry name" value="GAMMA-SECRETASE SUBUNIT APH-1"/>
    <property type="match status" value="1"/>
</dbReference>
<evidence type="ECO:0000256" key="5">
    <source>
        <dbReference type="ARBA" id="ARBA00022989"/>
    </source>
</evidence>
<dbReference type="AlphaFoldDB" id="A0A8K0NXS2"/>
<sequence>MGLRRVSDVGTHASNSKHVLAYVSGLGFGVMSGAFSLVNVLADAIGPATMGLRDGTDMFFVTSAATALCIILLHTFWGVIFFSAVDKSNYLQLLWVLGSHMLVSCLTLLNRRELYFVTLIPAYIVMVITALIAYVVVGGSLNSFKESLKFRRTTLVVSD</sequence>
<dbReference type="InterPro" id="IPR009294">
    <property type="entry name" value="Aph-1"/>
</dbReference>
<keyword evidence="4" id="KW-0914">Notch signaling pathway</keyword>
<dbReference type="GO" id="GO:0016020">
    <property type="term" value="C:membrane"/>
    <property type="evidence" value="ECO:0007669"/>
    <property type="project" value="UniProtKB-SubCell"/>
</dbReference>
<feature type="transmembrane region" description="Helical" evidence="7">
    <location>
        <begin position="90"/>
        <end position="109"/>
    </location>
</feature>
<keyword evidence="3 7" id="KW-0812">Transmembrane</keyword>
<evidence type="ECO:0000313" key="9">
    <source>
        <dbReference type="Proteomes" id="UP000792457"/>
    </source>
</evidence>